<dbReference type="RefSeq" id="WP_141195755.1">
    <property type="nucleotide sequence ID" value="NZ_CP041186.1"/>
</dbReference>
<accession>A0A5B8XZ83</accession>
<dbReference type="CDD" id="cd00060">
    <property type="entry name" value="FHA"/>
    <property type="match status" value="1"/>
</dbReference>
<proteinExistence type="predicted"/>
<evidence type="ECO:0000313" key="3">
    <source>
        <dbReference type="Proteomes" id="UP000315995"/>
    </source>
</evidence>
<dbReference type="OrthoDB" id="9764015at2"/>
<dbReference type="InterPro" id="IPR000253">
    <property type="entry name" value="FHA_dom"/>
</dbReference>
<dbReference type="PROSITE" id="PS50006">
    <property type="entry name" value="FHA_DOMAIN"/>
    <property type="match status" value="1"/>
</dbReference>
<dbReference type="InterPro" id="IPR025874">
    <property type="entry name" value="DZR"/>
</dbReference>
<dbReference type="SMART" id="SM00240">
    <property type="entry name" value="FHA"/>
    <property type="match status" value="1"/>
</dbReference>
<name>A0A4Y6PLR4_PERCE</name>
<organism evidence="2 3">
    <name type="scientific">Persicimonas caeni</name>
    <dbReference type="NCBI Taxonomy" id="2292766"/>
    <lineage>
        <taxon>Bacteria</taxon>
        <taxon>Deltaproteobacteria</taxon>
        <taxon>Bradymonadales</taxon>
        <taxon>Bradymonadaceae</taxon>
        <taxon>Persicimonas</taxon>
    </lineage>
</organism>
<keyword evidence="3" id="KW-1185">Reference proteome</keyword>
<sequence length="200" mass="22103">MKCPSCTSDIPDYAGFCAFCGERINRCSECANVYPNDVRFCGHCGTTLQTDDEASFNRSQSVDNPRSAAIFQTSPGRPGPDMDGGRPTFVLPSAPDERDPNIYGFLYDPEDPSVRFSLKLGDNTLGAGHNNDIVIDKPAISWNHALLICRNAKIFLQDSASTNGTYVNGKRIDRPRQLGNGDAVRFGNVTYHVWLKTQYR</sequence>
<reference evidence="2 3" key="1">
    <citation type="submission" date="2019-06" db="EMBL/GenBank/DDBJ databases">
        <title>Persicimonas caeni gen. nov., sp. nov., a predatory bacterium isolated from solar saltern.</title>
        <authorList>
            <person name="Wang S."/>
        </authorList>
    </citation>
    <scope>NUCLEOTIDE SEQUENCE [LARGE SCALE GENOMIC DNA]</scope>
    <source>
        <strain evidence="2 3">YN101</strain>
    </source>
</reference>
<dbReference type="EMBL" id="CP041186">
    <property type="protein sequence ID" value="QDG49256.1"/>
    <property type="molecule type" value="Genomic_DNA"/>
</dbReference>
<dbReference type="Pfam" id="PF00498">
    <property type="entry name" value="FHA"/>
    <property type="match status" value="1"/>
</dbReference>
<dbReference type="Pfam" id="PF12773">
    <property type="entry name" value="DZR"/>
    <property type="match status" value="1"/>
</dbReference>
<dbReference type="AlphaFoldDB" id="A0A4Y6PLR4"/>
<dbReference type="InterPro" id="IPR008984">
    <property type="entry name" value="SMAD_FHA_dom_sf"/>
</dbReference>
<accession>A0A4Y6PLR4</accession>
<dbReference type="Proteomes" id="UP000315995">
    <property type="component" value="Chromosome"/>
</dbReference>
<dbReference type="SUPFAM" id="SSF49879">
    <property type="entry name" value="SMAD/FHA domain"/>
    <property type="match status" value="1"/>
</dbReference>
<dbReference type="InterPro" id="IPR050923">
    <property type="entry name" value="Cell_Proc_Reg/RNA_Proc"/>
</dbReference>
<feature type="domain" description="FHA" evidence="1">
    <location>
        <begin position="118"/>
        <end position="172"/>
    </location>
</feature>
<protein>
    <submittedName>
        <fullName evidence="2">FHA domain-containing protein</fullName>
    </submittedName>
</protein>
<dbReference type="Gene3D" id="2.60.200.20">
    <property type="match status" value="1"/>
</dbReference>
<gene>
    <name evidence="2" type="ORF">FIV42_00415</name>
</gene>
<dbReference type="PANTHER" id="PTHR23308">
    <property type="entry name" value="NUCLEAR INHIBITOR OF PROTEIN PHOSPHATASE-1"/>
    <property type="match status" value="1"/>
</dbReference>
<evidence type="ECO:0000259" key="1">
    <source>
        <dbReference type="PROSITE" id="PS50006"/>
    </source>
</evidence>
<evidence type="ECO:0000313" key="2">
    <source>
        <dbReference type="EMBL" id="QDG49256.1"/>
    </source>
</evidence>